<evidence type="ECO:0000313" key="2">
    <source>
        <dbReference type="Proteomes" id="UP000324800"/>
    </source>
</evidence>
<evidence type="ECO:0000313" key="1">
    <source>
        <dbReference type="EMBL" id="KAA6397189.1"/>
    </source>
</evidence>
<protein>
    <submittedName>
        <fullName evidence="1">Uncharacterized protein</fullName>
    </submittedName>
</protein>
<dbReference type="Gene3D" id="3.90.1600.10">
    <property type="entry name" value="Palm domain of DNA polymerase"/>
    <property type="match status" value="1"/>
</dbReference>
<dbReference type="OrthoDB" id="10066471at2759"/>
<dbReference type="EMBL" id="SNRW01001238">
    <property type="protein sequence ID" value="KAA6397189.1"/>
    <property type="molecule type" value="Genomic_DNA"/>
</dbReference>
<proteinExistence type="predicted"/>
<name>A0A5J4WSV6_9EUKA</name>
<comment type="caution">
    <text evidence="1">The sequence shown here is derived from an EMBL/GenBank/DDBJ whole genome shotgun (WGS) entry which is preliminary data.</text>
</comment>
<sequence length="131" mass="14952">MDKMQFIEGDTDSAFWAIKGNPNDDIYSNLKLQLMIEIFIMRMLSKFPPIRGDIKEDKKILGLAIERQGTAMVALAPKNYMIETNYSAISKIKLKGVNKKTNKITKELIIDCINEGNITKCTYMRLGQMNL</sequence>
<reference evidence="1 2" key="1">
    <citation type="submission" date="2019-03" db="EMBL/GenBank/DDBJ databases">
        <title>Single cell metagenomics reveals metabolic interactions within the superorganism composed of flagellate Streblomastix strix and complex community of Bacteroidetes bacteria on its surface.</title>
        <authorList>
            <person name="Treitli S.C."/>
            <person name="Kolisko M."/>
            <person name="Husnik F."/>
            <person name="Keeling P."/>
            <person name="Hampl V."/>
        </authorList>
    </citation>
    <scope>NUCLEOTIDE SEQUENCE [LARGE SCALE GENOMIC DNA]</scope>
    <source>
        <strain evidence="1">ST1C</strain>
    </source>
</reference>
<dbReference type="AlphaFoldDB" id="A0A5J4WSV6"/>
<gene>
    <name evidence="1" type="ORF">EZS28_007284</name>
</gene>
<organism evidence="1 2">
    <name type="scientific">Streblomastix strix</name>
    <dbReference type="NCBI Taxonomy" id="222440"/>
    <lineage>
        <taxon>Eukaryota</taxon>
        <taxon>Metamonada</taxon>
        <taxon>Preaxostyla</taxon>
        <taxon>Oxymonadida</taxon>
        <taxon>Streblomastigidae</taxon>
        <taxon>Streblomastix</taxon>
    </lineage>
</organism>
<dbReference type="SUPFAM" id="SSF56672">
    <property type="entry name" value="DNA/RNA polymerases"/>
    <property type="match status" value="1"/>
</dbReference>
<accession>A0A5J4WSV6</accession>
<dbReference type="InterPro" id="IPR043502">
    <property type="entry name" value="DNA/RNA_pol_sf"/>
</dbReference>
<dbReference type="Proteomes" id="UP000324800">
    <property type="component" value="Unassembled WGS sequence"/>
</dbReference>
<dbReference type="InterPro" id="IPR023211">
    <property type="entry name" value="DNA_pol_palm_dom_sf"/>
</dbReference>